<feature type="transmembrane region" description="Helical" evidence="1">
    <location>
        <begin position="155"/>
        <end position="178"/>
    </location>
</feature>
<comment type="caution">
    <text evidence="2">The sequence shown here is derived from an EMBL/GenBank/DDBJ whole genome shotgun (WGS) entry which is preliminary data.</text>
</comment>
<keyword evidence="1" id="KW-0472">Membrane</keyword>
<sequence length="325" mass="36325">MARVGGCLFVSGASGSNFEHYEPSIKFLYLAYVIFMAVIVCTFESCMIARRVSLLEPGKDNFFEKLFISLHLIDAVKVLTNFFCLSAGTSELVNVLRALKKLEFSIGFQSQDNIRSRAYRYGRIVGFGVPMTMCGLCRVFVMAKLTADLPAVMAWTLRTLSGIFIMYYLVIGSMVLFLERYLCVVLSNYLSYQVGAAKEIVRRAVRDGEAQRLAFDVDRIRLSYVATAKIVSQVDSWLRYALVVVFMCSTFVVCMIVYAIFAGDPPSSMVLGTAFYAMFTYLAIVDVALSASDIKTQGRKLKSVLQSASTTEVPARIARQVRRLF</sequence>
<evidence type="ECO:0000256" key="1">
    <source>
        <dbReference type="SAM" id="Phobius"/>
    </source>
</evidence>
<keyword evidence="1" id="KW-0812">Transmembrane</keyword>
<gene>
    <name evidence="2" type="ORF">HPB48_006066</name>
</gene>
<evidence type="ECO:0000313" key="3">
    <source>
        <dbReference type="Proteomes" id="UP000821853"/>
    </source>
</evidence>
<accession>A0A9J6FVT5</accession>
<feature type="transmembrane region" description="Helical" evidence="1">
    <location>
        <begin position="273"/>
        <end position="292"/>
    </location>
</feature>
<keyword evidence="3" id="KW-1185">Reference proteome</keyword>
<evidence type="ECO:0000313" key="2">
    <source>
        <dbReference type="EMBL" id="KAH9366433.1"/>
    </source>
</evidence>
<name>A0A9J6FVT5_HAELO</name>
<protein>
    <recommendedName>
        <fullName evidence="4">Gustatory receptor</fullName>
    </recommendedName>
</protein>
<feature type="transmembrane region" description="Helical" evidence="1">
    <location>
        <begin position="25"/>
        <end position="43"/>
    </location>
</feature>
<dbReference type="EMBL" id="JABSTR010000004">
    <property type="protein sequence ID" value="KAH9366433.1"/>
    <property type="molecule type" value="Genomic_DNA"/>
</dbReference>
<keyword evidence="1" id="KW-1133">Transmembrane helix</keyword>
<evidence type="ECO:0008006" key="4">
    <source>
        <dbReference type="Google" id="ProtNLM"/>
    </source>
</evidence>
<organism evidence="2 3">
    <name type="scientific">Haemaphysalis longicornis</name>
    <name type="common">Bush tick</name>
    <dbReference type="NCBI Taxonomy" id="44386"/>
    <lineage>
        <taxon>Eukaryota</taxon>
        <taxon>Metazoa</taxon>
        <taxon>Ecdysozoa</taxon>
        <taxon>Arthropoda</taxon>
        <taxon>Chelicerata</taxon>
        <taxon>Arachnida</taxon>
        <taxon>Acari</taxon>
        <taxon>Parasitiformes</taxon>
        <taxon>Ixodida</taxon>
        <taxon>Ixodoidea</taxon>
        <taxon>Ixodidae</taxon>
        <taxon>Haemaphysalinae</taxon>
        <taxon>Haemaphysalis</taxon>
    </lineage>
</organism>
<feature type="transmembrane region" description="Helical" evidence="1">
    <location>
        <begin position="237"/>
        <end position="261"/>
    </location>
</feature>
<dbReference type="VEuPathDB" id="VectorBase:HLOH_041307"/>
<dbReference type="AlphaFoldDB" id="A0A9J6FVT5"/>
<feature type="transmembrane region" description="Helical" evidence="1">
    <location>
        <begin position="124"/>
        <end position="143"/>
    </location>
</feature>
<dbReference type="OrthoDB" id="6366728at2759"/>
<proteinExistence type="predicted"/>
<dbReference type="Proteomes" id="UP000821853">
    <property type="component" value="Chromosome 2"/>
</dbReference>
<reference evidence="2 3" key="1">
    <citation type="journal article" date="2020" name="Cell">
        <title>Large-Scale Comparative Analyses of Tick Genomes Elucidate Their Genetic Diversity and Vector Capacities.</title>
        <authorList>
            <consortium name="Tick Genome and Microbiome Consortium (TIGMIC)"/>
            <person name="Jia N."/>
            <person name="Wang J."/>
            <person name="Shi W."/>
            <person name="Du L."/>
            <person name="Sun Y."/>
            <person name="Zhan W."/>
            <person name="Jiang J.F."/>
            <person name="Wang Q."/>
            <person name="Zhang B."/>
            <person name="Ji P."/>
            <person name="Bell-Sakyi L."/>
            <person name="Cui X.M."/>
            <person name="Yuan T.T."/>
            <person name="Jiang B.G."/>
            <person name="Yang W.F."/>
            <person name="Lam T.T."/>
            <person name="Chang Q.C."/>
            <person name="Ding S.J."/>
            <person name="Wang X.J."/>
            <person name="Zhu J.G."/>
            <person name="Ruan X.D."/>
            <person name="Zhao L."/>
            <person name="Wei J.T."/>
            <person name="Ye R.Z."/>
            <person name="Que T.C."/>
            <person name="Du C.H."/>
            <person name="Zhou Y.H."/>
            <person name="Cheng J.X."/>
            <person name="Dai P.F."/>
            <person name="Guo W.B."/>
            <person name="Han X.H."/>
            <person name="Huang E.J."/>
            <person name="Li L.F."/>
            <person name="Wei W."/>
            <person name="Gao Y.C."/>
            <person name="Liu J.Z."/>
            <person name="Shao H.Z."/>
            <person name="Wang X."/>
            <person name="Wang C.C."/>
            <person name="Yang T.C."/>
            <person name="Huo Q.B."/>
            <person name="Li W."/>
            <person name="Chen H.Y."/>
            <person name="Chen S.E."/>
            <person name="Zhou L.G."/>
            <person name="Ni X.B."/>
            <person name="Tian J.H."/>
            <person name="Sheng Y."/>
            <person name="Liu T."/>
            <person name="Pan Y.S."/>
            <person name="Xia L.Y."/>
            <person name="Li J."/>
            <person name="Zhao F."/>
            <person name="Cao W.C."/>
        </authorList>
    </citation>
    <scope>NUCLEOTIDE SEQUENCE [LARGE SCALE GENOMIC DNA]</scope>
    <source>
        <strain evidence="2">HaeL-2018</strain>
    </source>
</reference>